<dbReference type="Proteomes" id="UP000294933">
    <property type="component" value="Unassembled WGS sequence"/>
</dbReference>
<keyword evidence="3" id="KW-1185">Reference proteome</keyword>
<evidence type="ECO:0000313" key="3">
    <source>
        <dbReference type="Proteomes" id="UP000294933"/>
    </source>
</evidence>
<gene>
    <name evidence="2" type="ORF">BD410DRAFT_846527</name>
</gene>
<organism evidence="2 3">
    <name type="scientific">Rickenella mellea</name>
    <dbReference type="NCBI Taxonomy" id="50990"/>
    <lineage>
        <taxon>Eukaryota</taxon>
        <taxon>Fungi</taxon>
        <taxon>Dikarya</taxon>
        <taxon>Basidiomycota</taxon>
        <taxon>Agaricomycotina</taxon>
        <taxon>Agaricomycetes</taxon>
        <taxon>Hymenochaetales</taxon>
        <taxon>Rickenellaceae</taxon>
        <taxon>Rickenella</taxon>
    </lineage>
</organism>
<sequence>MPVPTPRAMGKASTRKTPGGACTARAVRGSESSAGGHGIDPERLRTARSTSAHEEVVRSPEVHVLLGGLAQ</sequence>
<feature type="region of interest" description="Disordered" evidence="1">
    <location>
        <begin position="1"/>
        <end position="56"/>
    </location>
</feature>
<reference evidence="2 3" key="1">
    <citation type="submission" date="2018-06" db="EMBL/GenBank/DDBJ databases">
        <title>A transcriptomic atlas of mushroom development highlights an independent origin of complex multicellularity.</title>
        <authorList>
            <consortium name="DOE Joint Genome Institute"/>
            <person name="Krizsan K."/>
            <person name="Almasi E."/>
            <person name="Merenyi Z."/>
            <person name="Sahu N."/>
            <person name="Viragh M."/>
            <person name="Koszo T."/>
            <person name="Mondo S."/>
            <person name="Kiss B."/>
            <person name="Balint B."/>
            <person name="Kues U."/>
            <person name="Barry K."/>
            <person name="Hegedus J.C."/>
            <person name="Henrissat B."/>
            <person name="Johnson J."/>
            <person name="Lipzen A."/>
            <person name="Ohm R."/>
            <person name="Nagy I."/>
            <person name="Pangilinan J."/>
            <person name="Yan J."/>
            <person name="Xiong Y."/>
            <person name="Grigoriev I.V."/>
            <person name="Hibbett D.S."/>
            <person name="Nagy L.G."/>
        </authorList>
    </citation>
    <scope>NUCLEOTIDE SEQUENCE [LARGE SCALE GENOMIC DNA]</scope>
    <source>
        <strain evidence="2 3">SZMC22713</strain>
    </source>
</reference>
<dbReference type="EMBL" id="ML170434">
    <property type="protein sequence ID" value="TDL13907.1"/>
    <property type="molecule type" value="Genomic_DNA"/>
</dbReference>
<feature type="compositionally biased region" description="Basic and acidic residues" evidence="1">
    <location>
        <begin position="39"/>
        <end position="56"/>
    </location>
</feature>
<dbReference type="VEuPathDB" id="FungiDB:BD410DRAFT_846527"/>
<proteinExistence type="predicted"/>
<protein>
    <submittedName>
        <fullName evidence="2">Uncharacterized protein</fullName>
    </submittedName>
</protein>
<name>A0A4Y7PEW1_9AGAM</name>
<dbReference type="AlphaFoldDB" id="A0A4Y7PEW1"/>
<evidence type="ECO:0000256" key="1">
    <source>
        <dbReference type="SAM" id="MobiDB-lite"/>
    </source>
</evidence>
<accession>A0A4Y7PEW1</accession>
<evidence type="ECO:0000313" key="2">
    <source>
        <dbReference type="EMBL" id="TDL13907.1"/>
    </source>
</evidence>